<keyword evidence="3" id="KW-1185">Reference proteome</keyword>
<evidence type="ECO:0000313" key="2">
    <source>
        <dbReference type="EMBL" id="GHI82925.1"/>
    </source>
</evidence>
<organism evidence="2 3">
    <name type="scientific">Streptomyces xanthophaeus</name>
    <dbReference type="NCBI Taxonomy" id="67385"/>
    <lineage>
        <taxon>Bacteria</taxon>
        <taxon>Bacillati</taxon>
        <taxon>Actinomycetota</taxon>
        <taxon>Actinomycetes</taxon>
        <taxon>Kitasatosporales</taxon>
        <taxon>Streptomycetaceae</taxon>
        <taxon>Streptomyces</taxon>
    </lineage>
</organism>
<dbReference type="Pfam" id="PF13551">
    <property type="entry name" value="HTH_29"/>
    <property type="match status" value="1"/>
</dbReference>
<accession>A0A919LAR2</accession>
<evidence type="ECO:0000256" key="1">
    <source>
        <dbReference type="SAM" id="MobiDB-lite"/>
    </source>
</evidence>
<comment type="caution">
    <text evidence="2">The sequence shown here is derived from an EMBL/GenBank/DDBJ whole genome shotgun (WGS) entry which is preliminary data.</text>
</comment>
<proteinExistence type="predicted"/>
<name>A0A919LAR2_9ACTN</name>
<protein>
    <submittedName>
        <fullName evidence="2">Uncharacterized protein</fullName>
    </submittedName>
</protein>
<dbReference type="AlphaFoldDB" id="A0A919LAR2"/>
<dbReference type="Proteomes" id="UP000600026">
    <property type="component" value="Unassembled WGS sequence"/>
</dbReference>
<reference evidence="2" key="1">
    <citation type="submission" date="2020-09" db="EMBL/GenBank/DDBJ databases">
        <title>Whole genome shotgun sequence of Streptomyces xanthophaeus NBRC 12829.</title>
        <authorList>
            <person name="Komaki H."/>
            <person name="Tamura T."/>
        </authorList>
    </citation>
    <scope>NUCLEOTIDE SEQUENCE</scope>
    <source>
        <strain evidence="2">NBRC 12829</strain>
    </source>
</reference>
<dbReference type="EMBL" id="BNEE01000003">
    <property type="protein sequence ID" value="GHI82925.1"/>
    <property type="molecule type" value="Genomic_DNA"/>
</dbReference>
<gene>
    <name evidence="2" type="ORF">Sxan_02890</name>
</gene>
<feature type="region of interest" description="Disordered" evidence="1">
    <location>
        <begin position="65"/>
        <end position="87"/>
    </location>
</feature>
<evidence type="ECO:0000313" key="3">
    <source>
        <dbReference type="Proteomes" id="UP000600026"/>
    </source>
</evidence>
<sequence length="115" mass="12176">MLPASAGGSTVPVMARLIQAGHDTVRDVIDRFNEVGLSCLGPRWAGRRPRLPTGDDENLVIQMATTRPTRVGQPPDSGPASPPGTTRVTARMHTTQQCPNRTGGASCQAGVLFRT</sequence>